<evidence type="ECO:0000313" key="1">
    <source>
        <dbReference type="EMBL" id="AGH42290.1"/>
    </source>
</evidence>
<reference evidence="1 2" key="1">
    <citation type="journal article" date="2013" name="Genome Announc.">
        <title>Complete Genome Sequence of Glaciecola psychrophila Strain 170T.</title>
        <authorList>
            <person name="Yin J."/>
            <person name="Chen J."/>
            <person name="Liu G."/>
            <person name="Yu Y."/>
            <person name="Song L."/>
            <person name="Wang X."/>
            <person name="Qu X."/>
        </authorList>
    </citation>
    <scope>NUCLEOTIDE SEQUENCE [LARGE SCALE GENOMIC DNA]</scope>
    <source>
        <strain evidence="1 2">170</strain>
    </source>
</reference>
<name>K7A664_9ALTE</name>
<keyword evidence="2" id="KW-1185">Reference proteome</keyword>
<dbReference type="AlphaFoldDB" id="K7A664"/>
<sequence>MKKPENTATIFSGSSLFTHIKAFKIQNSAPNLESQTPHQK</sequence>
<organism evidence="1 2">
    <name type="scientific">Paraglaciecola psychrophila 170</name>
    <dbReference type="NCBI Taxonomy" id="1129794"/>
    <lineage>
        <taxon>Bacteria</taxon>
        <taxon>Pseudomonadati</taxon>
        <taxon>Pseudomonadota</taxon>
        <taxon>Gammaproteobacteria</taxon>
        <taxon>Alteromonadales</taxon>
        <taxon>Alteromonadaceae</taxon>
        <taxon>Paraglaciecola</taxon>
    </lineage>
</organism>
<dbReference type="KEGG" id="gps:C427_0180"/>
<proteinExistence type="predicted"/>
<gene>
    <name evidence="1" type="ORF">C427_0180</name>
</gene>
<evidence type="ECO:0000313" key="2">
    <source>
        <dbReference type="Proteomes" id="UP000011864"/>
    </source>
</evidence>
<dbReference type="Proteomes" id="UP000011864">
    <property type="component" value="Chromosome"/>
</dbReference>
<protein>
    <submittedName>
        <fullName evidence="1">Uncharacterized protein</fullName>
    </submittedName>
</protein>
<accession>K7A664</accession>
<dbReference type="HOGENOM" id="CLU_3293751_0_0_6"/>
<dbReference type="EMBL" id="CP003837">
    <property type="protein sequence ID" value="AGH42290.1"/>
    <property type="molecule type" value="Genomic_DNA"/>
</dbReference>